<dbReference type="GO" id="GO:0005634">
    <property type="term" value="C:nucleus"/>
    <property type="evidence" value="ECO:0007669"/>
    <property type="project" value="TreeGrafter"/>
</dbReference>
<dbReference type="AlphaFoldDB" id="A0A067JK52"/>
<sequence>MIFVDGVLLSTDSSQGSDTLAALMEHPVLLSASLALKEMQERKFSISELGSQRSTQTQFVYIFQREYATVDPAFVKFVGTDEATTCVGLVIRNQKNGMTSVAHLDSPRVLDTGLNQMLSLFDQSIDVDLDHANGTTWSESHAKLDGYSFPLCTKIIETLERRQEKFHIRTLLVLGHNTKRDSLGNAHPIFNGFLVETSTGSLIPASFDRTTRCPDEIVRRIRVSVSYEDPTWNDKLLETYDTQADRFVIAPCSWTLYQLHVALALRHLSDAEILHTCSTSPSAEGPDFVDNERRIWDYLIKHPDWQYTFPMRQPRIFERTADGGWKRLLLSPDDFSP</sequence>
<dbReference type="EMBL" id="KK916148">
    <property type="protein sequence ID" value="KDP20390.1"/>
    <property type="molecule type" value="Genomic_DNA"/>
</dbReference>
<dbReference type="Proteomes" id="UP000027138">
    <property type="component" value="Unassembled WGS sequence"/>
</dbReference>
<dbReference type="GO" id="GO:0006511">
    <property type="term" value="P:ubiquitin-dependent protein catabolic process"/>
    <property type="evidence" value="ECO:0007669"/>
    <property type="project" value="TreeGrafter"/>
</dbReference>
<name>A0A067JK52_JATCU</name>
<dbReference type="InterPro" id="IPR026750">
    <property type="entry name" value="NTAN1"/>
</dbReference>
<protein>
    <recommendedName>
        <fullName evidence="3">Protein N-terminal asparagine amidohydrolase</fullName>
    </recommendedName>
</protein>
<gene>
    <name evidence="1" type="ORF">JCGZ_05273</name>
</gene>
<dbReference type="PANTHER" id="PTHR12498:SF0">
    <property type="entry name" value="PROTEIN N-TERMINAL ASPARAGINE AMIDOHYDROLASE"/>
    <property type="match status" value="1"/>
</dbReference>
<reference evidence="1 2" key="1">
    <citation type="journal article" date="2014" name="PLoS ONE">
        <title>Global Analysis of Gene Expression Profiles in Physic Nut (Jatropha curcas L.) Seedlings Exposed to Salt Stress.</title>
        <authorList>
            <person name="Zhang L."/>
            <person name="Zhang C."/>
            <person name="Wu P."/>
            <person name="Chen Y."/>
            <person name="Li M."/>
            <person name="Jiang H."/>
            <person name="Wu G."/>
        </authorList>
    </citation>
    <scope>NUCLEOTIDE SEQUENCE [LARGE SCALE GENOMIC DNA]</scope>
    <source>
        <strain evidence="2">cv. GZQX0401</strain>
        <tissue evidence="1">Young leaves</tissue>
    </source>
</reference>
<dbReference type="PANTHER" id="PTHR12498">
    <property type="entry name" value="N-TERMINAL ASPARAGINE AMIDOHYDROLASE"/>
    <property type="match status" value="1"/>
</dbReference>
<dbReference type="STRING" id="180498.A0A067JK52"/>
<dbReference type="OrthoDB" id="539995at2759"/>
<accession>A0A067JK52</accession>
<evidence type="ECO:0000313" key="1">
    <source>
        <dbReference type="EMBL" id="KDP20390.1"/>
    </source>
</evidence>
<dbReference type="Pfam" id="PF14736">
    <property type="entry name" value="N_Asn_amidohyd"/>
    <property type="match status" value="1"/>
</dbReference>
<proteinExistence type="predicted"/>
<keyword evidence="2" id="KW-1185">Reference proteome</keyword>
<evidence type="ECO:0000313" key="2">
    <source>
        <dbReference type="Proteomes" id="UP000027138"/>
    </source>
</evidence>
<organism evidence="1 2">
    <name type="scientific">Jatropha curcas</name>
    <name type="common">Barbados nut</name>
    <dbReference type="NCBI Taxonomy" id="180498"/>
    <lineage>
        <taxon>Eukaryota</taxon>
        <taxon>Viridiplantae</taxon>
        <taxon>Streptophyta</taxon>
        <taxon>Embryophyta</taxon>
        <taxon>Tracheophyta</taxon>
        <taxon>Spermatophyta</taxon>
        <taxon>Magnoliopsida</taxon>
        <taxon>eudicotyledons</taxon>
        <taxon>Gunneridae</taxon>
        <taxon>Pentapetalae</taxon>
        <taxon>rosids</taxon>
        <taxon>fabids</taxon>
        <taxon>Malpighiales</taxon>
        <taxon>Euphorbiaceae</taxon>
        <taxon>Crotonoideae</taxon>
        <taxon>Jatropheae</taxon>
        <taxon>Jatropha</taxon>
    </lineage>
</organism>
<evidence type="ECO:0008006" key="3">
    <source>
        <dbReference type="Google" id="ProtNLM"/>
    </source>
</evidence>
<dbReference type="GO" id="GO:0008418">
    <property type="term" value="F:protein-N-terminal asparagine amidohydrolase activity"/>
    <property type="evidence" value="ECO:0007669"/>
    <property type="project" value="InterPro"/>
</dbReference>